<dbReference type="Pfam" id="PF12311">
    <property type="entry name" value="DUF3632"/>
    <property type="match status" value="1"/>
</dbReference>
<evidence type="ECO:0000313" key="1">
    <source>
        <dbReference type="EMBL" id="EMD96140.1"/>
    </source>
</evidence>
<gene>
    <name evidence="1" type="ORF">COCHEDRAFT_1127659</name>
</gene>
<evidence type="ECO:0000313" key="2">
    <source>
        <dbReference type="Proteomes" id="UP000016936"/>
    </source>
</evidence>
<dbReference type="InterPro" id="IPR053204">
    <property type="entry name" value="Oxopyrrolidines_Biosynth-assoc"/>
</dbReference>
<dbReference type="eggNOG" id="ENOG502S7Q5">
    <property type="taxonomic scope" value="Eukaryota"/>
</dbReference>
<reference evidence="2" key="2">
    <citation type="journal article" date="2013" name="PLoS Genet.">
        <title>Comparative genome structure, secondary metabolite, and effector coding capacity across Cochliobolus pathogens.</title>
        <authorList>
            <person name="Condon B.J."/>
            <person name="Leng Y."/>
            <person name="Wu D."/>
            <person name="Bushley K.E."/>
            <person name="Ohm R.A."/>
            <person name="Otillar R."/>
            <person name="Martin J."/>
            <person name="Schackwitz W."/>
            <person name="Grimwood J."/>
            <person name="MohdZainudin N."/>
            <person name="Xue C."/>
            <person name="Wang R."/>
            <person name="Manning V.A."/>
            <person name="Dhillon B."/>
            <person name="Tu Z.J."/>
            <person name="Steffenson B.J."/>
            <person name="Salamov A."/>
            <person name="Sun H."/>
            <person name="Lowry S."/>
            <person name="LaButti K."/>
            <person name="Han J."/>
            <person name="Copeland A."/>
            <person name="Lindquist E."/>
            <person name="Barry K."/>
            <person name="Schmutz J."/>
            <person name="Baker S.E."/>
            <person name="Ciuffetti L.M."/>
            <person name="Grigoriev I.V."/>
            <person name="Zhong S."/>
            <person name="Turgeon B.G."/>
        </authorList>
    </citation>
    <scope>NUCLEOTIDE SEQUENCE [LARGE SCALE GENOMIC DNA]</scope>
    <source>
        <strain evidence="2">C5 / ATCC 48332 / race O</strain>
    </source>
</reference>
<name>M2TFA7_COCH5</name>
<organism evidence="1 2">
    <name type="scientific">Cochliobolus heterostrophus (strain C5 / ATCC 48332 / race O)</name>
    <name type="common">Southern corn leaf blight fungus</name>
    <name type="synonym">Bipolaris maydis</name>
    <dbReference type="NCBI Taxonomy" id="701091"/>
    <lineage>
        <taxon>Eukaryota</taxon>
        <taxon>Fungi</taxon>
        <taxon>Dikarya</taxon>
        <taxon>Ascomycota</taxon>
        <taxon>Pezizomycotina</taxon>
        <taxon>Dothideomycetes</taxon>
        <taxon>Pleosporomycetidae</taxon>
        <taxon>Pleosporales</taxon>
        <taxon>Pleosporineae</taxon>
        <taxon>Pleosporaceae</taxon>
        <taxon>Bipolaris</taxon>
    </lineage>
</organism>
<dbReference type="AlphaFoldDB" id="M2TFA7"/>
<reference evidence="1 2" key="1">
    <citation type="journal article" date="2012" name="PLoS Pathog.">
        <title>Diverse lifestyles and strategies of plant pathogenesis encoded in the genomes of eighteen Dothideomycetes fungi.</title>
        <authorList>
            <person name="Ohm R.A."/>
            <person name="Feau N."/>
            <person name="Henrissat B."/>
            <person name="Schoch C.L."/>
            <person name="Horwitz B.A."/>
            <person name="Barry K.W."/>
            <person name="Condon B.J."/>
            <person name="Copeland A.C."/>
            <person name="Dhillon B."/>
            <person name="Glaser F."/>
            <person name="Hesse C.N."/>
            <person name="Kosti I."/>
            <person name="LaButti K."/>
            <person name="Lindquist E.A."/>
            <person name="Lucas S."/>
            <person name="Salamov A.A."/>
            <person name="Bradshaw R.E."/>
            <person name="Ciuffetti L."/>
            <person name="Hamelin R.C."/>
            <person name="Kema G.H.J."/>
            <person name="Lawrence C."/>
            <person name="Scott J.A."/>
            <person name="Spatafora J.W."/>
            <person name="Turgeon B.G."/>
            <person name="de Wit P.J.G.M."/>
            <person name="Zhong S."/>
            <person name="Goodwin S.B."/>
            <person name="Grigoriev I.V."/>
        </authorList>
    </citation>
    <scope>NUCLEOTIDE SEQUENCE [LARGE SCALE GENOMIC DNA]</scope>
    <source>
        <strain evidence="2">C5 / ATCC 48332 / race O</strain>
    </source>
</reference>
<sequence length="305" mass="35057">MSRIAKQNEQIRQILASVENGTQRIDEMAKIRGWFRPKDGSGAYSAVQDYLNERIDLSETASLLFGPIDEKINSSHLDDVDFMDLWYSIIHSARRLSCRENAESHNHDKLVDLIKAFKEHSIPNNEIYNYLYSEMTDFGMACREAYNDAPVAHDGFFDQEVEAWANMNFFYARVTQKGLQDLWIYAIYSMRAALETPLVDDPSATANQQYDAYVPAAAAWIFGNGRQLFRLERDLTPADPKQGNPARGGELWKRRAEFSKDRWALWKERFAAVGKMDGVAEKTRIAARDAVESMERSETYEPMPR</sequence>
<dbReference type="Proteomes" id="UP000016936">
    <property type="component" value="Unassembled WGS sequence"/>
</dbReference>
<dbReference type="PANTHER" id="PTHR38797:SF4">
    <property type="entry name" value="NUCLEAR PORE COMPLEX PROTEIN NUP85"/>
    <property type="match status" value="1"/>
</dbReference>
<dbReference type="OMA" id="EFSKERW"/>
<protein>
    <submittedName>
        <fullName evidence="1">Uncharacterized protein</fullName>
    </submittedName>
</protein>
<accession>M2TFA7</accession>
<dbReference type="InterPro" id="IPR022085">
    <property type="entry name" value="OpdG"/>
</dbReference>
<dbReference type="STRING" id="701091.M2TFA7"/>
<dbReference type="PANTHER" id="PTHR38797">
    <property type="entry name" value="NUCLEAR PORE COMPLEX PROTEIN NUP85-RELATED"/>
    <property type="match status" value="1"/>
</dbReference>
<dbReference type="EMBL" id="KB445570">
    <property type="protein sequence ID" value="EMD96140.1"/>
    <property type="molecule type" value="Genomic_DNA"/>
</dbReference>
<keyword evidence="2" id="KW-1185">Reference proteome</keyword>
<dbReference type="OrthoDB" id="3350591at2759"/>
<dbReference type="HOGENOM" id="CLU_035263_2_0_1"/>
<proteinExistence type="predicted"/>